<dbReference type="Pfam" id="PF22600">
    <property type="entry name" value="MTPAP-like_central"/>
    <property type="match status" value="1"/>
</dbReference>
<feature type="domain" description="Poly(A) RNA polymerase mitochondrial-like central palm" evidence="10">
    <location>
        <begin position="5"/>
        <end position="60"/>
    </location>
</feature>
<comment type="cofactor">
    <cofactor evidence="2">
        <name>Mg(2+)</name>
        <dbReference type="ChEBI" id="CHEBI:18420"/>
    </cofactor>
</comment>
<dbReference type="SUPFAM" id="SSF81631">
    <property type="entry name" value="PAP/OAS1 substrate-binding domain"/>
    <property type="match status" value="1"/>
</dbReference>
<evidence type="ECO:0000256" key="1">
    <source>
        <dbReference type="ARBA" id="ARBA00001936"/>
    </source>
</evidence>
<dbReference type="GeneID" id="24917862"/>
<organism evidence="11">
    <name type="scientific">Blastocystis hominis</name>
    <dbReference type="NCBI Taxonomy" id="12968"/>
    <lineage>
        <taxon>Eukaryota</taxon>
        <taxon>Sar</taxon>
        <taxon>Stramenopiles</taxon>
        <taxon>Bigyra</taxon>
        <taxon>Opalozoa</taxon>
        <taxon>Opalinata</taxon>
        <taxon>Blastocystidae</taxon>
        <taxon>Blastocystis</taxon>
    </lineage>
</organism>
<evidence type="ECO:0000256" key="2">
    <source>
        <dbReference type="ARBA" id="ARBA00001946"/>
    </source>
</evidence>
<evidence type="ECO:0000256" key="8">
    <source>
        <dbReference type="SAM" id="MobiDB-lite"/>
    </source>
</evidence>
<dbReference type="OMA" id="HWARARK"/>
<proteinExistence type="predicted"/>
<dbReference type="GO" id="GO:0031123">
    <property type="term" value="P:RNA 3'-end processing"/>
    <property type="evidence" value="ECO:0007669"/>
    <property type="project" value="TreeGrafter"/>
</dbReference>
<feature type="region of interest" description="Disordered" evidence="8">
    <location>
        <begin position="58"/>
        <end position="132"/>
    </location>
</feature>
<protein>
    <submittedName>
        <fullName evidence="11">Uncharacterized protein</fullName>
    </submittedName>
</protein>
<keyword evidence="4" id="KW-0963">Cytoplasm</keyword>
<dbReference type="Pfam" id="PF03828">
    <property type="entry name" value="PAP_assoc"/>
    <property type="match status" value="1"/>
</dbReference>
<evidence type="ECO:0000256" key="4">
    <source>
        <dbReference type="ARBA" id="ARBA00022490"/>
    </source>
</evidence>
<evidence type="ECO:0000259" key="10">
    <source>
        <dbReference type="Pfam" id="PF22600"/>
    </source>
</evidence>
<evidence type="ECO:0000259" key="9">
    <source>
        <dbReference type="Pfam" id="PF03828"/>
    </source>
</evidence>
<dbReference type="SUPFAM" id="SSF81301">
    <property type="entry name" value="Nucleotidyltransferase"/>
    <property type="match status" value="1"/>
</dbReference>
<dbReference type="PANTHER" id="PTHR12271:SF40">
    <property type="entry name" value="POLY(A) RNA POLYMERASE GLD2"/>
    <property type="match status" value="1"/>
</dbReference>
<gene>
    <name evidence="11" type="ORF">GSBLH_T00000555001</name>
</gene>
<keyword evidence="5" id="KW-0808">Transferase</keyword>
<dbReference type="AlphaFoldDB" id="D8LWJ6"/>
<comment type="subcellular location">
    <subcellularLocation>
        <location evidence="3">Cytoplasm</location>
    </subcellularLocation>
</comment>
<evidence type="ECO:0000313" key="11">
    <source>
        <dbReference type="EMBL" id="CBK20185.2"/>
    </source>
</evidence>
<dbReference type="InterPro" id="IPR043519">
    <property type="entry name" value="NT_sf"/>
</dbReference>
<comment type="cofactor">
    <cofactor evidence="1">
        <name>Mn(2+)</name>
        <dbReference type="ChEBI" id="CHEBI:29035"/>
    </cofactor>
</comment>
<evidence type="ECO:0000256" key="6">
    <source>
        <dbReference type="ARBA" id="ARBA00022723"/>
    </source>
</evidence>
<sequence length="334" mass="39082">MRREQLIARLIDGFHRHDQFRRSLIYIYGSSNNGFGTEGSDVDLCFVDPLHYLHSRGNAASRDRQLAPPRANPGHSLRGSHLPAPVRPLLQQHPPHPQHAPPQNLLLHRSARPHSRAHHQKMGEDQLHQQPRAQDAQLLRIHPHAHPLPAERRQPAPPPHPPSFFFFPAPHPQELPPDWDGGPVPRNTRRPQIPIKSYQQSVYDTYFYCPKHLDLLCRYAKQNTMTVGELLLKFFYFYAFEFDYYHAVVSVRQRGFLDREEKCWRCLWKMQMQLCIEDPFEDDYDVAHVITPHTSQIILQCFAKTYSVLLEKQNELNDYSSADLIDEIFNLQQY</sequence>
<keyword evidence="6" id="KW-0479">Metal-binding</keyword>
<reference evidence="11" key="1">
    <citation type="submission" date="2010-02" db="EMBL/GenBank/DDBJ databases">
        <title>Sequencing and annotation of the Blastocystis hominis genome.</title>
        <authorList>
            <person name="Wincker P."/>
        </authorList>
    </citation>
    <scope>NUCLEOTIDE SEQUENCE</scope>
    <source>
        <strain evidence="11">Singapore isolate B</strain>
    </source>
</reference>
<dbReference type="Gene3D" id="3.30.460.10">
    <property type="entry name" value="Beta Polymerase, domain 2"/>
    <property type="match status" value="1"/>
</dbReference>
<dbReference type="GO" id="GO:0046872">
    <property type="term" value="F:metal ion binding"/>
    <property type="evidence" value="ECO:0007669"/>
    <property type="project" value="UniProtKB-KW"/>
</dbReference>
<dbReference type="OrthoDB" id="407432at2759"/>
<keyword evidence="7" id="KW-0460">Magnesium</keyword>
<evidence type="ECO:0000256" key="3">
    <source>
        <dbReference type="ARBA" id="ARBA00004496"/>
    </source>
</evidence>
<dbReference type="PANTHER" id="PTHR12271">
    <property type="entry name" value="POLY A POLYMERASE CID PAP -RELATED"/>
    <property type="match status" value="1"/>
</dbReference>
<dbReference type="RefSeq" id="XP_012894233.1">
    <property type="nucleotide sequence ID" value="XM_013038779.1"/>
</dbReference>
<evidence type="ECO:0000313" key="12">
    <source>
        <dbReference type="Proteomes" id="UP000008312"/>
    </source>
</evidence>
<keyword evidence="12" id="KW-1185">Reference proteome</keyword>
<dbReference type="GO" id="GO:0005737">
    <property type="term" value="C:cytoplasm"/>
    <property type="evidence" value="ECO:0007669"/>
    <property type="project" value="UniProtKB-SubCell"/>
</dbReference>
<evidence type="ECO:0000256" key="7">
    <source>
        <dbReference type="ARBA" id="ARBA00022842"/>
    </source>
</evidence>
<dbReference type="EMBL" id="FN668638">
    <property type="protein sequence ID" value="CBK20185.2"/>
    <property type="molecule type" value="Genomic_DNA"/>
</dbReference>
<dbReference type="InterPro" id="IPR002058">
    <property type="entry name" value="PAP_assoc"/>
</dbReference>
<dbReference type="Gene3D" id="1.10.1410.10">
    <property type="match status" value="1"/>
</dbReference>
<dbReference type="InParanoid" id="D8LWJ6"/>
<dbReference type="Proteomes" id="UP000008312">
    <property type="component" value="Unassembled WGS sequence"/>
</dbReference>
<name>D8LWJ6_BLAHO</name>
<feature type="domain" description="PAP-associated" evidence="9">
    <location>
        <begin position="227"/>
        <end position="283"/>
    </location>
</feature>
<dbReference type="InterPro" id="IPR054708">
    <property type="entry name" value="MTPAP-like_central"/>
</dbReference>
<accession>D8LWJ6</accession>
<dbReference type="GO" id="GO:0016779">
    <property type="term" value="F:nucleotidyltransferase activity"/>
    <property type="evidence" value="ECO:0007669"/>
    <property type="project" value="TreeGrafter"/>
</dbReference>
<feature type="compositionally biased region" description="Basic residues" evidence="8">
    <location>
        <begin position="109"/>
        <end position="120"/>
    </location>
</feature>
<evidence type="ECO:0000256" key="5">
    <source>
        <dbReference type="ARBA" id="ARBA00022679"/>
    </source>
</evidence>